<feature type="transmembrane region" description="Helical" evidence="7">
    <location>
        <begin position="267"/>
        <end position="286"/>
    </location>
</feature>
<feature type="transmembrane region" description="Helical" evidence="7">
    <location>
        <begin position="243"/>
        <end position="261"/>
    </location>
</feature>
<evidence type="ECO:0000256" key="1">
    <source>
        <dbReference type="ARBA" id="ARBA00004141"/>
    </source>
</evidence>
<dbReference type="EMBL" id="CP064934">
    <property type="protein sequence ID" value="QPK12055.1"/>
    <property type="molecule type" value="Genomic_DNA"/>
</dbReference>
<dbReference type="Pfam" id="PF00892">
    <property type="entry name" value="EamA"/>
    <property type="match status" value="2"/>
</dbReference>
<dbReference type="PANTHER" id="PTHR32322">
    <property type="entry name" value="INNER MEMBRANE TRANSPORTER"/>
    <property type="match status" value="1"/>
</dbReference>
<feature type="transmembrane region" description="Helical" evidence="7">
    <location>
        <begin position="91"/>
        <end position="112"/>
    </location>
</feature>
<keyword evidence="3 7" id="KW-0812">Transmembrane</keyword>
<sequence length="348" mass="36365">MANAVLFIATVLIWGTTWIAIAMQVGPVPVLVSVFYRFALAALIFVAILAVMRRLKLPALRDQPFILAQALCLFSLNFICFYNAAGSIPSGLISVIFSLATIYNAVNARLFFGDRITGRTLIAAALGATGLLLLFGEEVVVDFDMGTLKGIGLAALGTLFFSLGNMASRRNSAAGISPLTANAWGMTYGAIILLVLIAVTRTPIVAPPGITYLAALLYLSAIGSVIGFTTYLMLVSRIGSSRAAYATVLFPIVALSLSTVFEGYHWSGLGLIGLALTLLGNVVIFARPLKRAAPHPAAATDRGRATGLDPSFGPPPAGRREDAATPPSLANVSQGTSPLPVITGRGLG</sequence>
<dbReference type="InterPro" id="IPR000620">
    <property type="entry name" value="EamA_dom"/>
</dbReference>
<evidence type="ECO:0000313" key="8">
    <source>
        <dbReference type="EMBL" id="QPK12055.1"/>
    </source>
</evidence>
<dbReference type="InterPro" id="IPR037185">
    <property type="entry name" value="EmrE-like"/>
</dbReference>
<evidence type="ECO:0000256" key="3">
    <source>
        <dbReference type="ARBA" id="ARBA00022692"/>
    </source>
</evidence>
<dbReference type="Proteomes" id="UP000540266">
    <property type="component" value="Plasmid pBS3c"/>
</dbReference>
<evidence type="ECO:0000256" key="6">
    <source>
        <dbReference type="SAM" id="MobiDB-lite"/>
    </source>
</evidence>
<dbReference type="RefSeq" id="WP_064826252.1">
    <property type="nucleotide sequence ID" value="NZ_CP013534.1"/>
</dbReference>
<dbReference type="PANTHER" id="PTHR32322:SF2">
    <property type="entry name" value="EAMA DOMAIN-CONTAINING PROTEIN"/>
    <property type="match status" value="1"/>
</dbReference>
<feature type="transmembrane region" description="Helical" evidence="7">
    <location>
        <begin position="64"/>
        <end position="85"/>
    </location>
</feature>
<feature type="region of interest" description="Disordered" evidence="6">
    <location>
        <begin position="296"/>
        <end position="348"/>
    </location>
</feature>
<dbReference type="GO" id="GO:0016020">
    <property type="term" value="C:membrane"/>
    <property type="evidence" value="ECO:0007669"/>
    <property type="project" value="UniProtKB-SubCell"/>
</dbReference>
<comment type="subcellular location">
    <subcellularLocation>
        <location evidence="1">Membrane</location>
        <topology evidence="1">Multi-pass membrane protein</topology>
    </subcellularLocation>
</comment>
<dbReference type="InterPro" id="IPR050638">
    <property type="entry name" value="AA-Vitamin_Transporters"/>
</dbReference>
<geneLocation type="plasmid" evidence="8 9">
    <name>pBS3c</name>
</geneLocation>
<keyword evidence="4 7" id="KW-1133">Transmembrane helix</keyword>
<evidence type="ECO:0000256" key="7">
    <source>
        <dbReference type="SAM" id="Phobius"/>
    </source>
</evidence>
<evidence type="ECO:0000256" key="4">
    <source>
        <dbReference type="ARBA" id="ARBA00022989"/>
    </source>
</evidence>
<reference evidence="8 9" key="1">
    <citation type="submission" date="2020-11" db="EMBL/GenBank/DDBJ databases">
        <title>Indigenous Rhizobia Nodulating Common beans in Western Kenya.</title>
        <authorList>
            <person name="Wekesa C.S."/>
            <person name="Oelmueller R."/>
            <person name="Furch A.C."/>
        </authorList>
    </citation>
    <scope>NUCLEOTIDE SEQUENCE [LARGE SCALE GENOMIC DNA]</scope>
    <source>
        <strain evidence="9">BS3</strain>
        <plasmid evidence="8 9">pBS3c</plasmid>
    </source>
</reference>
<dbReference type="GeneID" id="45960275"/>
<evidence type="ECO:0000256" key="5">
    <source>
        <dbReference type="ARBA" id="ARBA00023136"/>
    </source>
</evidence>
<accession>A0A192TJJ4</accession>
<dbReference type="AlphaFoldDB" id="A0A192TJJ4"/>
<evidence type="ECO:0000256" key="2">
    <source>
        <dbReference type="ARBA" id="ARBA00007362"/>
    </source>
</evidence>
<feature type="transmembrane region" description="Helical" evidence="7">
    <location>
        <begin position="148"/>
        <end position="167"/>
    </location>
</feature>
<feature type="transmembrane region" description="Helical" evidence="7">
    <location>
        <begin position="119"/>
        <end position="136"/>
    </location>
</feature>
<comment type="similarity">
    <text evidence="2">Belongs to the EamA transporter family.</text>
</comment>
<feature type="transmembrane region" description="Helical" evidence="7">
    <location>
        <begin position="32"/>
        <end position="52"/>
    </location>
</feature>
<proteinExistence type="inferred from homology"/>
<name>A0A192TJJ4_9HYPH</name>
<gene>
    <name evidence="8" type="ORF">HER27_025565</name>
</gene>
<evidence type="ECO:0000313" key="9">
    <source>
        <dbReference type="Proteomes" id="UP000540266"/>
    </source>
</evidence>
<feature type="transmembrane region" description="Helical" evidence="7">
    <location>
        <begin position="212"/>
        <end position="234"/>
    </location>
</feature>
<feature type="transmembrane region" description="Helical" evidence="7">
    <location>
        <begin position="179"/>
        <end position="200"/>
    </location>
</feature>
<keyword evidence="8" id="KW-0614">Plasmid</keyword>
<dbReference type="SUPFAM" id="SSF103481">
    <property type="entry name" value="Multidrug resistance efflux transporter EmrE"/>
    <property type="match status" value="2"/>
</dbReference>
<keyword evidence="5 7" id="KW-0472">Membrane</keyword>
<protein>
    <submittedName>
        <fullName evidence="8">DMT family transporter</fullName>
    </submittedName>
</protein>
<feature type="compositionally biased region" description="Polar residues" evidence="6">
    <location>
        <begin position="328"/>
        <end position="337"/>
    </location>
</feature>
<organism evidence="8 9">
    <name type="scientific">Rhizobium phaseoli</name>
    <dbReference type="NCBI Taxonomy" id="396"/>
    <lineage>
        <taxon>Bacteria</taxon>
        <taxon>Pseudomonadati</taxon>
        <taxon>Pseudomonadota</taxon>
        <taxon>Alphaproteobacteria</taxon>
        <taxon>Hyphomicrobiales</taxon>
        <taxon>Rhizobiaceae</taxon>
        <taxon>Rhizobium/Agrobacterium group</taxon>
        <taxon>Rhizobium</taxon>
    </lineage>
</organism>